<dbReference type="SMART" id="SM00225">
    <property type="entry name" value="BTB"/>
    <property type="match status" value="1"/>
</dbReference>
<feature type="domain" description="BTB" evidence="2">
    <location>
        <begin position="4"/>
        <end position="106"/>
    </location>
</feature>
<dbReference type="InterPro" id="IPR011333">
    <property type="entry name" value="SKP1/BTB/POZ_sf"/>
</dbReference>
<dbReference type="Pfam" id="PF02214">
    <property type="entry name" value="BTB_2"/>
    <property type="match status" value="1"/>
</dbReference>
<gene>
    <name evidence="3" type="ORF">WJX74_005381</name>
</gene>
<comment type="pathway">
    <text evidence="1">Protein modification; protein ubiquitination.</text>
</comment>
<protein>
    <recommendedName>
        <fullName evidence="2">BTB domain-containing protein</fullName>
    </recommendedName>
</protein>
<reference evidence="3 4" key="1">
    <citation type="journal article" date="2024" name="Nat. Commun.">
        <title>Phylogenomics reveals the evolutionary origins of lichenization in chlorophyte algae.</title>
        <authorList>
            <person name="Puginier C."/>
            <person name="Libourel C."/>
            <person name="Otte J."/>
            <person name="Skaloud P."/>
            <person name="Haon M."/>
            <person name="Grisel S."/>
            <person name="Petersen M."/>
            <person name="Berrin J.G."/>
            <person name="Delaux P.M."/>
            <person name="Dal Grande F."/>
            <person name="Keller J."/>
        </authorList>
    </citation>
    <scope>NUCLEOTIDE SEQUENCE [LARGE SCALE GENOMIC DNA]</scope>
    <source>
        <strain evidence="3 4">SAG 2145</strain>
    </source>
</reference>
<keyword evidence="4" id="KW-1185">Reference proteome</keyword>
<dbReference type="InterPro" id="IPR000210">
    <property type="entry name" value="BTB/POZ_dom"/>
</dbReference>
<evidence type="ECO:0000256" key="1">
    <source>
        <dbReference type="ARBA" id="ARBA00004906"/>
    </source>
</evidence>
<dbReference type="EMBL" id="JALJOS010000004">
    <property type="protein sequence ID" value="KAK9840201.1"/>
    <property type="molecule type" value="Genomic_DNA"/>
</dbReference>
<name>A0AAW1S3F2_9CHLO</name>
<comment type="caution">
    <text evidence="3">The sequence shown here is derived from an EMBL/GenBank/DDBJ whole genome shotgun (WGS) entry which is preliminary data.</text>
</comment>
<dbReference type="Proteomes" id="UP001438707">
    <property type="component" value="Unassembled WGS sequence"/>
</dbReference>
<evidence type="ECO:0000259" key="2">
    <source>
        <dbReference type="SMART" id="SM00225"/>
    </source>
</evidence>
<dbReference type="InterPro" id="IPR003131">
    <property type="entry name" value="T1-type_BTB"/>
</dbReference>
<dbReference type="AlphaFoldDB" id="A0AAW1S3F2"/>
<evidence type="ECO:0000313" key="4">
    <source>
        <dbReference type="Proteomes" id="UP001438707"/>
    </source>
</evidence>
<evidence type="ECO:0000313" key="3">
    <source>
        <dbReference type="EMBL" id="KAK9840201.1"/>
    </source>
</evidence>
<accession>A0AAW1S3F2</accession>
<proteinExistence type="predicted"/>
<dbReference type="SUPFAM" id="SSF54695">
    <property type="entry name" value="POZ domain"/>
    <property type="match status" value="1"/>
</dbReference>
<dbReference type="CDD" id="cd18316">
    <property type="entry name" value="BTB_POZ_KCTD-like"/>
    <property type="match status" value="1"/>
</dbReference>
<dbReference type="PANTHER" id="PTHR14499:SF136">
    <property type="entry name" value="GH08630P"/>
    <property type="match status" value="1"/>
</dbReference>
<dbReference type="PANTHER" id="PTHR14499">
    <property type="entry name" value="POTASSIUM CHANNEL TETRAMERIZATION DOMAIN-CONTAINING"/>
    <property type="match status" value="1"/>
</dbReference>
<dbReference type="Gene3D" id="3.30.710.10">
    <property type="entry name" value="Potassium Channel Kv1.1, Chain A"/>
    <property type="match status" value="1"/>
</dbReference>
<dbReference type="GO" id="GO:0051260">
    <property type="term" value="P:protein homooligomerization"/>
    <property type="evidence" value="ECO:0007669"/>
    <property type="project" value="InterPro"/>
</dbReference>
<organism evidence="3 4">
    <name type="scientific">Apatococcus lobatus</name>
    <dbReference type="NCBI Taxonomy" id="904363"/>
    <lineage>
        <taxon>Eukaryota</taxon>
        <taxon>Viridiplantae</taxon>
        <taxon>Chlorophyta</taxon>
        <taxon>core chlorophytes</taxon>
        <taxon>Trebouxiophyceae</taxon>
        <taxon>Chlorellales</taxon>
        <taxon>Chlorellaceae</taxon>
        <taxon>Apatococcus</taxon>
    </lineage>
</organism>
<sequence length="304" mass="33327">MLPQVIKLNVGGTYFATTRQNLSRVPGTFLARLASEEASREGLYLDGALFIDRDPDVFSLVLNWLRGCRPAPDLELRQCEQLIQEANFYGLLDLANALEVQKGPQPALAAAYKLQLVPRKAEPLSLQPFEPGLGLLISCITGQSAFPEAAPRLIHESGANSQNALFQALVMLKCATYRQWSKTKLRVEGSIQSFQGPIKFEASLDLSESDQQQLWNASRTEADRGEHVCGVLRQSDRLQDEKLQLARSIVQMAENMPALILALGATPGLSGLKCTNLSHSPQYLRNDGANGAGFNTTMQWTLSG</sequence>